<dbReference type="PROSITE" id="PS00463">
    <property type="entry name" value="ZN2_CY6_FUNGAL_1"/>
    <property type="match status" value="1"/>
</dbReference>
<organism evidence="3 4">
    <name type="scientific">Wickerhamomyces pijperi</name>
    <name type="common">Yeast</name>
    <name type="synonym">Pichia pijperi</name>
    <dbReference type="NCBI Taxonomy" id="599730"/>
    <lineage>
        <taxon>Eukaryota</taxon>
        <taxon>Fungi</taxon>
        <taxon>Dikarya</taxon>
        <taxon>Ascomycota</taxon>
        <taxon>Saccharomycotina</taxon>
        <taxon>Saccharomycetes</taxon>
        <taxon>Phaffomycetales</taxon>
        <taxon>Wickerhamomycetaceae</taxon>
        <taxon>Wickerhamomyces</taxon>
    </lineage>
</organism>
<gene>
    <name evidence="3" type="ORF">WICPIJ_003301</name>
</gene>
<protein>
    <recommendedName>
        <fullName evidence="2">Zn(2)-C6 fungal-type domain-containing protein</fullName>
    </recommendedName>
</protein>
<feature type="region of interest" description="Disordered" evidence="1">
    <location>
        <begin position="1"/>
        <end position="23"/>
    </location>
</feature>
<reference evidence="3" key="1">
    <citation type="journal article" date="2021" name="Open Biol.">
        <title>Shared evolutionary footprints suggest mitochondrial oxidative damage underlies multiple complex I losses in fungi.</title>
        <authorList>
            <person name="Schikora-Tamarit M.A."/>
            <person name="Marcet-Houben M."/>
            <person name="Nosek J."/>
            <person name="Gabaldon T."/>
        </authorList>
    </citation>
    <scope>NUCLEOTIDE SEQUENCE</scope>
    <source>
        <strain evidence="3">CBS2887</strain>
    </source>
</reference>
<dbReference type="GO" id="GO:0000981">
    <property type="term" value="F:DNA-binding transcription factor activity, RNA polymerase II-specific"/>
    <property type="evidence" value="ECO:0007669"/>
    <property type="project" value="InterPro"/>
</dbReference>
<dbReference type="PROSITE" id="PS50048">
    <property type="entry name" value="ZN2_CY6_FUNGAL_2"/>
    <property type="match status" value="1"/>
</dbReference>
<name>A0A9P8TNU4_WICPI</name>
<evidence type="ECO:0000259" key="2">
    <source>
        <dbReference type="PROSITE" id="PS50048"/>
    </source>
</evidence>
<feature type="compositionally biased region" description="Low complexity" evidence="1">
    <location>
        <begin position="109"/>
        <end position="123"/>
    </location>
</feature>
<dbReference type="SMART" id="SM00066">
    <property type="entry name" value="GAL4"/>
    <property type="match status" value="1"/>
</dbReference>
<proteinExistence type="predicted"/>
<comment type="caution">
    <text evidence="3">The sequence shown here is derived from an EMBL/GenBank/DDBJ whole genome shotgun (WGS) entry which is preliminary data.</text>
</comment>
<dbReference type="EMBL" id="JAEUBG010001824">
    <property type="protein sequence ID" value="KAH3685726.1"/>
    <property type="molecule type" value="Genomic_DNA"/>
</dbReference>
<reference evidence="3" key="2">
    <citation type="submission" date="2021-01" db="EMBL/GenBank/DDBJ databases">
        <authorList>
            <person name="Schikora-Tamarit M.A."/>
        </authorList>
    </citation>
    <scope>NUCLEOTIDE SEQUENCE</scope>
    <source>
        <strain evidence="3">CBS2887</strain>
    </source>
</reference>
<dbReference type="Proteomes" id="UP000774326">
    <property type="component" value="Unassembled WGS sequence"/>
</dbReference>
<feature type="region of interest" description="Disordered" evidence="1">
    <location>
        <begin position="98"/>
        <end position="142"/>
    </location>
</feature>
<dbReference type="PANTHER" id="PTHR47657">
    <property type="entry name" value="STEROL REGULATORY ELEMENT-BINDING PROTEIN ECM22"/>
    <property type="match status" value="1"/>
</dbReference>
<feature type="compositionally biased region" description="Low complexity" evidence="1">
    <location>
        <begin position="130"/>
        <end position="141"/>
    </location>
</feature>
<dbReference type="PANTHER" id="PTHR47657:SF7">
    <property type="entry name" value="STEROL REGULATORY ELEMENT-BINDING PROTEIN ECM22"/>
    <property type="match status" value="1"/>
</dbReference>
<evidence type="ECO:0000313" key="3">
    <source>
        <dbReference type="EMBL" id="KAH3685726.1"/>
    </source>
</evidence>
<dbReference type="SUPFAM" id="SSF57701">
    <property type="entry name" value="Zn2/Cys6 DNA-binding domain"/>
    <property type="match status" value="1"/>
</dbReference>
<keyword evidence="4" id="KW-1185">Reference proteome</keyword>
<dbReference type="InterPro" id="IPR001138">
    <property type="entry name" value="Zn2Cys6_DnaBD"/>
</dbReference>
<dbReference type="CDD" id="cd00067">
    <property type="entry name" value="GAL4"/>
    <property type="match status" value="1"/>
</dbReference>
<dbReference type="Gene3D" id="4.10.240.10">
    <property type="entry name" value="Zn(2)-C6 fungal-type DNA-binding domain"/>
    <property type="match status" value="1"/>
</dbReference>
<evidence type="ECO:0000256" key="1">
    <source>
        <dbReference type="SAM" id="MobiDB-lite"/>
    </source>
</evidence>
<dbReference type="InterPro" id="IPR036864">
    <property type="entry name" value="Zn2-C6_fun-type_DNA-bd_sf"/>
</dbReference>
<feature type="domain" description="Zn(2)-C6 fungal-type" evidence="2">
    <location>
        <begin position="48"/>
        <end position="80"/>
    </location>
</feature>
<dbReference type="OrthoDB" id="3980595at2759"/>
<dbReference type="Pfam" id="PF00172">
    <property type="entry name" value="Zn_clus"/>
    <property type="match status" value="1"/>
</dbReference>
<accession>A0A9P8TNU4</accession>
<sequence length="671" mass="77572">MITPDSTGSSQNTQQNTNGAESVTNSLTGLSILGGKKLRRKHKNSKIGCVQCKERRMKCNEELPECRNCRIRQVKIPCSYLSFTDEEKSIFIKTKEENRKHLEQSQKNSSPTTSSPESSSSISQGSLYATPKSSPGSSKTTFNLKSIRHMKPQPLLISQTTRFINETDEAINIRYYFTKLLSDSYWQFDGSFKSHFSFTAIWLHIQLKKKYDILKQSDQLDEEEEEQHEKELEALYAVGIRYVHIGVSYLRNIVDSLINAHNSHDYKTAFYLFSKMSIPTYCLQTSDILRENNLKIYYFDGSLNVVNEFFKKTLDASPVANFAAKSAYQVQKSLFIPNYPHQVLYEIRDTLRDFQACVEIREPYDLALKENVRRLISFMEEDVLGFLEHNDEVISPRSIITHTPKGLFGILFKFFHIIPSESFLVGCTDSNIHKVFYTFFYAIGRVLDNILPDTRYISQYRFIGPTTLYPFNFKDAREGLDPELLFFANYSLRVLTFFTRRADFFAKYMVVLNPFPDNLDANRFCSRKAKVQETFIYEFKKTVISQKHYPHVMDTRYSVISPSNLHNNSESSSFSTNFNTIFAMNMNFEADSLMPNGSNQGQQVSTASHDNDEELDLLDTASDTTGFLKSDYDPVPFDWVDVDMDHAKMDPMSLQKYLEDREILMKNFTSR</sequence>
<dbReference type="AlphaFoldDB" id="A0A9P8TNU4"/>
<dbReference type="InterPro" id="IPR052400">
    <property type="entry name" value="Zn2-C6_fungal_TF"/>
</dbReference>
<evidence type="ECO:0000313" key="4">
    <source>
        <dbReference type="Proteomes" id="UP000774326"/>
    </source>
</evidence>
<dbReference type="GO" id="GO:0008270">
    <property type="term" value="F:zinc ion binding"/>
    <property type="evidence" value="ECO:0007669"/>
    <property type="project" value="InterPro"/>
</dbReference>